<protein>
    <submittedName>
        <fullName evidence="1">Uncharacterized protein</fullName>
    </submittedName>
</protein>
<dbReference type="AlphaFoldDB" id="A0A8H3QFN3"/>
<comment type="caution">
    <text evidence="1">The sequence shown here is derived from an EMBL/GenBank/DDBJ whole genome shotgun (WGS) entry which is preliminary data.</text>
</comment>
<reference evidence="1" key="1">
    <citation type="submission" date="2019-10" db="EMBL/GenBank/DDBJ databases">
        <title>Conservation and host-specific expression of non-tandemly repeated heterogenous ribosome RNA gene in arbuscular mycorrhizal fungi.</title>
        <authorList>
            <person name="Maeda T."/>
            <person name="Kobayashi Y."/>
            <person name="Nakagawa T."/>
            <person name="Ezawa T."/>
            <person name="Yamaguchi K."/>
            <person name="Bino T."/>
            <person name="Nishimoto Y."/>
            <person name="Shigenobu S."/>
            <person name="Kawaguchi M."/>
        </authorList>
    </citation>
    <scope>NUCLEOTIDE SEQUENCE</scope>
    <source>
        <strain evidence="1">HR1</strain>
    </source>
</reference>
<evidence type="ECO:0000313" key="2">
    <source>
        <dbReference type="Proteomes" id="UP000615446"/>
    </source>
</evidence>
<accession>A0A8H3QFN3</accession>
<dbReference type="Proteomes" id="UP000615446">
    <property type="component" value="Unassembled WGS sequence"/>
</dbReference>
<name>A0A8H3QFN3_9GLOM</name>
<evidence type="ECO:0000313" key="1">
    <source>
        <dbReference type="EMBL" id="GES79100.1"/>
    </source>
</evidence>
<dbReference type="EMBL" id="BLAL01000043">
    <property type="protein sequence ID" value="GES79100.1"/>
    <property type="molecule type" value="Genomic_DNA"/>
</dbReference>
<sequence>MWIFKRPGILTAHENLDLCWIRKLLVESWILDELELKRVDFYSEIHRMLAFRISKYILILNGLGTSGSKGLELGSISLGPRCGVSVRKGQFFK</sequence>
<gene>
    <name evidence="1" type="ORF">RCL2_000641200</name>
</gene>
<proteinExistence type="predicted"/>
<organism evidence="1 2">
    <name type="scientific">Rhizophagus clarus</name>
    <dbReference type="NCBI Taxonomy" id="94130"/>
    <lineage>
        <taxon>Eukaryota</taxon>
        <taxon>Fungi</taxon>
        <taxon>Fungi incertae sedis</taxon>
        <taxon>Mucoromycota</taxon>
        <taxon>Glomeromycotina</taxon>
        <taxon>Glomeromycetes</taxon>
        <taxon>Glomerales</taxon>
        <taxon>Glomeraceae</taxon>
        <taxon>Rhizophagus</taxon>
    </lineage>
</organism>